<accession>A0A023D5F9</accession>
<dbReference type="SFLD" id="SFLDS00003">
    <property type="entry name" value="Haloacid_Dehalogenase"/>
    <property type="match status" value="1"/>
</dbReference>
<dbReference type="GO" id="GO:0006281">
    <property type="term" value="P:DNA repair"/>
    <property type="evidence" value="ECO:0007669"/>
    <property type="project" value="TreeGrafter"/>
</dbReference>
<evidence type="ECO:0000313" key="7">
    <source>
        <dbReference type="EMBL" id="GAJ29393.1"/>
    </source>
</evidence>
<dbReference type="GO" id="GO:0005975">
    <property type="term" value="P:carbohydrate metabolic process"/>
    <property type="evidence" value="ECO:0007669"/>
    <property type="project" value="InterPro"/>
</dbReference>
<name>A0A023D5F9_ACIMT</name>
<sequence length="226" mass="23978">MTRTHIPAVTLAVFDLDGTLVDSLPDLADAAREMMARYGLPRPDDDVIRGMIGDGAGVLVERLLAFGGASPEIAPEKAIAEFVALYTPRSSRLTRPFPGTREALDTLRGRGIACAVCTNKPEAPARDILQALGLSDAFVALAGGNTFPWRKPDPRHLLGVIELAGHAPENAVMIGDHHNDLLAAHGAHVRGIFAEWGYGTPGNVSEPVIMAESISRIPAIIAEIPV</sequence>
<reference evidence="8" key="1">
    <citation type="journal article" date="2014" name="FEMS Microbiol. Lett.">
        <title>Draft Genomic DNA Sequence of the Facultatively Methylotrophic Bacterium Acidomonas methanolica type strain MB58.</title>
        <authorList>
            <person name="Higashiura N."/>
            <person name="Hadano H."/>
            <person name="Hirakawa H."/>
            <person name="Matsutani M."/>
            <person name="Takabe S."/>
            <person name="Matsushita K."/>
            <person name="Azuma Y."/>
        </authorList>
    </citation>
    <scope>NUCLEOTIDE SEQUENCE [LARGE SCALE GENOMIC DNA]</scope>
    <source>
        <strain evidence="8">MB58</strain>
    </source>
</reference>
<dbReference type="InterPro" id="IPR036412">
    <property type="entry name" value="HAD-like_sf"/>
</dbReference>
<dbReference type="GO" id="GO:0005829">
    <property type="term" value="C:cytosol"/>
    <property type="evidence" value="ECO:0007669"/>
    <property type="project" value="TreeGrafter"/>
</dbReference>
<organism evidence="7 8">
    <name type="scientific">Acidomonas methanolica NBRC 104435</name>
    <dbReference type="NCBI Taxonomy" id="1231351"/>
    <lineage>
        <taxon>Bacteria</taxon>
        <taxon>Pseudomonadati</taxon>
        <taxon>Pseudomonadota</taxon>
        <taxon>Alphaproteobacteria</taxon>
        <taxon>Acetobacterales</taxon>
        <taxon>Acetobacteraceae</taxon>
        <taxon>Acidomonas</taxon>
    </lineage>
</organism>
<dbReference type="AlphaFoldDB" id="A0A023D5F9"/>
<gene>
    <name evidence="7" type="ORF">Amme_060_029</name>
</gene>
<feature type="binding site" evidence="6">
    <location>
        <position position="15"/>
    </location>
    <ligand>
        <name>Mg(2+)</name>
        <dbReference type="ChEBI" id="CHEBI:18420"/>
    </ligand>
</feature>
<feature type="active site" description="Nucleophile" evidence="6">
    <location>
        <position position="15"/>
    </location>
</feature>
<dbReference type="HAMAP" id="MF_00495">
    <property type="entry name" value="GPH_hydrolase_bact"/>
    <property type="match status" value="1"/>
</dbReference>
<dbReference type="EC" id="3.1.3.18" evidence="5 6"/>
<keyword evidence="6" id="KW-0119">Carbohydrate metabolism</keyword>
<comment type="cofactor">
    <cofactor evidence="2 6">
        <name>Mg(2+)</name>
        <dbReference type="ChEBI" id="CHEBI:18420"/>
    </cofactor>
</comment>
<evidence type="ECO:0000313" key="8">
    <source>
        <dbReference type="Proteomes" id="UP000019760"/>
    </source>
</evidence>
<dbReference type="SUPFAM" id="SSF56784">
    <property type="entry name" value="HAD-like"/>
    <property type="match status" value="1"/>
</dbReference>
<dbReference type="InterPro" id="IPR023214">
    <property type="entry name" value="HAD_sf"/>
</dbReference>
<protein>
    <recommendedName>
        <fullName evidence="5 6">Phosphoglycolate phosphatase</fullName>
        <shortName evidence="6">PGP</shortName>
        <shortName evidence="6">PGPase</shortName>
        <ecNumber evidence="5 6">3.1.3.18</ecNumber>
    </recommendedName>
</protein>
<dbReference type="GO" id="GO:0008967">
    <property type="term" value="F:phosphoglycolate phosphatase activity"/>
    <property type="evidence" value="ECO:0007669"/>
    <property type="project" value="UniProtKB-UniRule"/>
</dbReference>
<reference evidence="7 8" key="2">
    <citation type="journal article" date="2014" name="FEMS Microbiol. Lett.">
        <title>Draft genomic DNA sequence of the facultatively methylotrophic bacterium Acidomonas methanolica type strain MB58.</title>
        <authorList>
            <person name="Higashiura N."/>
            <person name="Hadano H."/>
            <person name="Hirakawa H."/>
            <person name="Matsutani M."/>
            <person name="Takabe S."/>
            <person name="Matsushita K."/>
            <person name="Azuma Y."/>
        </authorList>
    </citation>
    <scope>NUCLEOTIDE SEQUENCE [LARGE SCALE GENOMIC DNA]</scope>
    <source>
        <strain evidence="7 8">MB58</strain>
    </source>
</reference>
<dbReference type="Gene3D" id="3.40.50.1000">
    <property type="entry name" value="HAD superfamily/HAD-like"/>
    <property type="match status" value="1"/>
</dbReference>
<keyword evidence="8" id="KW-1185">Reference proteome</keyword>
<dbReference type="SFLD" id="SFLDG01129">
    <property type="entry name" value="C1.5:_HAD__Beta-PGM__Phosphata"/>
    <property type="match status" value="1"/>
</dbReference>
<dbReference type="PANTHER" id="PTHR43434:SF1">
    <property type="entry name" value="PHOSPHOGLYCOLATE PHOSPHATASE"/>
    <property type="match status" value="1"/>
</dbReference>
<dbReference type="GO" id="GO:0046872">
    <property type="term" value="F:metal ion binding"/>
    <property type="evidence" value="ECO:0007669"/>
    <property type="project" value="UniProtKB-KW"/>
</dbReference>
<evidence type="ECO:0000256" key="6">
    <source>
        <dbReference type="HAMAP-Rule" id="MF_00495"/>
    </source>
</evidence>
<dbReference type="UniPathway" id="UPA00865">
    <property type="reaction ID" value="UER00834"/>
</dbReference>
<evidence type="ECO:0000256" key="2">
    <source>
        <dbReference type="ARBA" id="ARBA00001946"/>
    </source>
</evidence>
<dbReference type="Gene3D" id="1.10.150.240">
    <property type="entry name" value="Putative phosphatase, domain 2"/>
    <property type="match status" value="1"/>
</dbReference>
<dbReference type="InterPro" id="IPR041492">
    <property type="entry name" value="HAD_2"/>
</dbReference>
<comment type="caution">
    <text evidence="7">The sequence shown here is derived from an EMBL/GenBank/DDBJ whole genome shotgun (WGS) entry which is preliminary data.</text>
</comment>
<feature type="binding site" evidence="6">
    <location>
        <position position="176"/>
    </location>
    <ligand>
        <name>Mg(2+)</name>
        <dbReference type="ChEBI" id="CHEBI:18420"/>
    </ligand>
</feature>
<evidence type="ECO:0000256" key="3">
    <source>
        <dbReference type="ARBA" id="ARBA00004818"/>
    </source>
</evidence>
<dbReference type="Proteomes" id="UP000019760">
    <property type="component" value="Unassembled WGS sequence"/>
</dbReference>
<dbReference type="Pfam" id="PF13419">
    <property type="entry name" value="HAD_2"/>
    <property type="match status" value="1"/>
</dbReference>
<dbReference type="InterPro" id="IPR023198">
    <property type="entry name" value="PGP-like_dom2"/>
</dbReference>
<dbReference type="GO" id="GO:0046295">
    <property type="term" value="P:glycolate biosynthetic process"/>
    <property type="evidence" value="ECO:0007669"/>
    <property type="project" value="UniProtKB-UniRule"/>
</dbReference>
<keyword evidence="6" id="KW-0479">Metal-binding</keyword>
<dbReference type="EMBL" id="BAND01000060">
    <property type="protein sequence ID" value="GAJ29393.1"/>
    <property type="molecule type" value="Genomic_DNA"/>
</dbReference>
<dbReference type="PANTHER" id="PTHR43434">
    <property type="entry name" value="PHOSPHOGLYCOLATE PHOSPHATASE"/>
    <property type="match status" value="1"/>
</dbReference>
<comment type="catalytic activity">
    <reaction evidence="1 6">
        <text>2-phosphoglycolate + H2O = glycolate + phosphate</text>
        <dbReference type="Rhea" id="RHEA:14369"/>
        <dbReference type="ChEBI" id="CHEBI:15377"/>
        <dbReference type="ChEBI" id="CHEBI:29805"/>
        <dbReference type="ChEBI" id="CHEBI:43474"/>
        <dbReference type="ChEBI" id="CHEBI:58033"/>
        <dbReference type="EC" id="3.1.3.18"/>
    </reaction>
</comment>
<feature type="binding site" evidence="6">
    <location>
        <position position="17"/>
    </location>
    <ligand>
        <name>Mg(2+)</name>
        <dbReference type="ChEBI" id="CHEBI:18420"/>
    </ligand>
</feature>
<dbReference type="InterPro" id="IPR050155">
    <property type="entry name" value="HAD-like_hydrolase_sf"/>
</dbReference>
<comment type="pathway">
    <text evidence="3 6">Organic acid metabolism; glycolate biosynthesis; glycolate from 2-phosphoglycolate: step 1/1.</text>
</comment>
<keyword evidence="6" id="KW-0378">Hydrolase</keyword>
<dbReference type="OrthoDB" id="9793014at2"/>
<evidence type="ECO:0000256" key="1">
    <source>
        <dbReference type="ARBA" id="ARBA00000830"/>
    </source>
</evidence>
<dbReference type="InterPro" id="IPR037512">
    <property type="entry name" value="PGPase_prok"/>
</dbReference>
<evidence type="ECO:0000256" key="5">
    <source>
        <dbReference type="ARBA" id="ARBA00013078"/>
    </source>
</evidence>
<comment type="similarity">
    <text evidence="4 6">Belongs to the HAD-like hydrolase superfamily. CbbY/CbbZ/Gph/YieH family.</text>
</comment>
<keyword evidence="6" id="KW-0460">Magnesium</keyword>
<dbReference type="RefSeq" id="WP_042059192.1">
    <property type="nucleotide sequence ID" value="NZ_BAND01000060.1"/>
</dbReference>
<comment type="function">
    <text evidence="6">Specifically catalyzes the dephosphorylation of 2-phosphoglycolate. Is involved in the dissimilation of the intracellular 2-phosphoglycolate formed during the DNA repair of 3'-phosphoglycolate ends, a major class of DNA lesions induced by oxidative stress.</text>
</comment>
<proteinExistence type="inferred from homology"/>
<evidence type="ECO:0000256" key="4">
    <source>
        <dbReference type="ARBA" id="ARBA00006171"/>
    </source>
</evidence>